<reference evidence="4 5" key="1">
    <citation type="journal article" date="2007" name="Proc. Natl. Acad. Sci. U.S.A.">
        <title>Characterization of a marine gammaproteobacterium capable of aerobic anoxygenic photosynthesis.</title>
        <authorList>
            <person name="Fuchs B.M."/>
            <person name="Spring S."/>
            <person name="Teeling H."/>
            <person name="Quast C."/>
            <person name="Wulf J."/>
            <person name="Schattenhofer M."/>
            <person name="Yan S."/>
            <person name="Ferriera S."/>
            <person name="Johnson J."/>
            <person name="Glockner F.O."/>
            <person name="Amann R."/>
        </authorList>
    </citation>
    <scope>NUCLEOTIDE SEQUENCE [LARGE SCALE GENOMIC DNA]</scope>
    <source>
        <strain evidence="4">KT71</strain>
    </source>
</reference>
<feature type="domain" description="Integrase SAM-like N-terminal" evidence="3">
    <location>
        <begin position="1"/>
        <end position="43"/>
    </location>
</feature>
<name>A4A4M4_9GAMM</name>
<dbReference type="Gene3D" id="1.10.150.130">
    <property type="match status" value="1"/>
</dbReference>
<accession>A4A4M4</accession>
<sequence>MSTAHIEQFLSHLANERQCSPATQRIALNALIYLFTRFLSIKIDTLNFHKARQNRRLPVVLTHAETLRVLAQLPDKYRLMVELLYGAGLRLN</sequence>
<keyword evidence="2" id="KW-0233">DNA recombination</keyword>
<dbReference type="Proteomes" id="UP000019205">
    <property type="component" value="Chromosome"/>
</dbReference>
<dbReference type="GO" id="GO:0015074">
    <property type="term" value="P:DNA integration"/>
    <property type="evidence" value="ECO:0007669"/>
    <property type="project" value="InterPro"/>
</dbReference>
<dbReference type="GO" id="GO:0006310">
    <property type="term" value="P:DNA recombination"/>
    <property type="evidence" value="ECO:0007669"/>
    <property type="project" value="UniProtKB-KW"/>
</dbReference>
<dbReference type="InterPro" id="IPR004107">
    <property type="entry name" value="Integrase_SAM-like_N"/>
</dbReference>
<dbReference type="InterPro" id="IPR010998">
    <property type="entry name" value="Integrase_recombinase_N"/>
</dbReference>
<evidence type="ECO:0000259" key="3">
    <source>
        <dbReference type="Pfam" id="PF13495"/>
    </source>
</evidence>
<organism evidence="4 5">
    <name type="scientific">Congregibacter litoralis KT71</name>
    <dbReference type="NCBI Taxonomy" id="314285"/>
    <lineage>
        <taxon>Bacteria</taxon>
        <taxon>Pseudomonadati</taxon>
        <taxon>Pseudomonadota</taxon>
        <taxon>Gammaproteobacteria</taxon>
        <taxon>Cellvibrionales</taxon>
        <taxon>Halieaceae</taxon>
        <taxon>Congregibacter</taxon>
    </lineage>
</organism>
<dbReference type="EMBL" id="AAOA02000003">
    <property type="protein sequence ID" value="EAQ98745.1"/>
    <property type="molecule type" value="Genomic_DNA"/>
</dbReference>
<evidence type="ECO:0000256" key="2">
    <source>
        <dbReference type="ARBA" id="ARBA00023172"/>
    </source>
</evidence>
<dbReference type="HOGENOM" id="CLU_2408197_0_0_6"/>
<dbReference type="AlphaFoldDB" id="A4A4M4"/>
<protein>
    <submittedName>
        <fullName evidence="4">Site-specific recombinase XerD</fullName>
    </submittedName>
</protein>
<reference evidence="4 5" key="2">
    <citation type="journal article" date="2009" name="PLoS ONE">
        <title>The photosynthetic apparatus and its regulation in the aerobic gammaproteobacterium Congregibacter litoralis gen. nov., sp. nov.</title>
        <authorList>
            <person name="Spring S."/>
            <person name="Lunsdorf H."/>
            <person name="Fuchs B.M."/>
            <person name="Tindall B.J."/>
        </authorList>
    </citation>
    <scope>NUCLEOTIDE SEQUENCE [LARGE SCALE GENOMIC DNA]</scope>
    <source>
        <strain evidence="4">KT71</strain>
    </source>
</reference>
<dbReference type="STRING" id="314285.KT71_08967"/>
<evidence type="ECO:0000256" key="1">
    <source>
        <dbReference type="ARBA" id="ARBA00023125"/>
    </source>
</evidence>
<dbReference type="Pfam" id="PF13495">
    <property type="entry name" value="Phage_int_SAM_4"/>
    <property type="match status" value="1"/>
</dbReference>
<dbReference type="GO" id="GO:0003677">
    <property type="term" value="F:DNA binding"/>
    <property type="evidence" value="ECO:0007669"/>
    <property type="project" value="UniProtKB-KW"/>
</dbReference>
<dbReference type="eggNOG" id="COG4974">
    <property type="taxonomic scope" value="Bacteria"/>
</dbReference>
<dbReference type="Gene3D" id="1.10.443.10">
    <property type="entry name" value="Intergrase catalytic core"/>
    <property type="match status" value="1"/>
</dbReference>
<dbReference type="InterPro" id="IPR011010">
    <property type="entry name" value="DNA_brk_join_enz"/>
</dbReference>
<keyword evidence="1" id="KW-0238">DNA-binding</keyword>
<evidence type="ECO:0000313" key="4">
    <source>
        <dbReference type="EMBL" id="EAQ98745.1"/>
    </source>
</evidence>
<dbReference type="SUPFAM" id="SSF56349">
    <property type="entry name" value="DNA breaking-rejoining enzymes"/>
    <property type="match status" value="1"/>
</dbReference>
<gene>
    <name evidence="4" type="ORF">KT71_08967</name>
</gene>
<keyword evidence="5" id="KW-1185">Reference proteome</keyword>
<dbReference type="InterPro" id="IPR013762">
    <property type="entry name" value="Integrase-like_cat_sf"/>
</dbReference>
<comment type="caution">
    <text evidence="4">The sequence shown here is derived from an EMBL/GenBank/DDBJ whole genome shotgun (WGS) entry which is preliminary data.</text>
</comment>
<evidence type="ECO:0000313" key="5">
    <source>
        <dbReference type="Proteomes" id="UP000019205"/>
    </source>
</evidence>
<proteinExistence type="predicted"/>